<reference evidence="1" key="1">
    <citation type="submission" date="2014-11" db="EMBL/GenBank/DDBJ databases">
        <authorList>
            <person name="Amaro Gonzalez C."/>
        </authorList>
    </citation>
    <scope>NUCLEOTIDE SEQUENCE</scope>
</reference>
<accession>A0A0E9V1P0</accession>
<organism evidence="1">
    <name type="scientific">Anguilla anguilla</name>
    <name type="common">European freshwater eel</name>
    <name type="synonym">Muraena anguilla</name>
    <dbReference type="NCBI Taxonomy" id="7936"/>
    <lineage>
        <taxon>Eukaryota</taxon>
        <taxon>Metazoa</taxon>
        <taxon>Chordata</taxon>
        <taxon>Craniata</taxon>
        <taxon>Vertebrata</taxon>
        <taxon>Euteleostomi</taxon>
        <taxon>Actinopterygii</taxon>
        <taxon>Neopterygii</taxon>
        <taxon>Teleostei</taxon>
        <taxon>Anguilliformes</taxon>
        <taxon>Anguillidae</taxon>
        <taxon>Anguilla</taxon>
    </lineage>
</organism>
<proteinExistence type="predicted"/>
<dbReference type="AlphaFoldDB" id="A0A0E9V1P0"/>
<sequence length="64" mass="7250">MIRLGLVILPIRRVAKPTPKAFIKSSKFSLEIIFHVPANRSTILSVNLASKQSNDTSLHTYYYC</sequence>
<name>A0A0E9V1P0_ANGAN</name>
<protein>
    <submittedName>
        <fullName evidence="1">Uncharacterized protein</fullName>
    </submittedName>
</protein>
<dbReference type="EMBL" id="GBXM01036615">
    <property type="protein sequence ID" value="JAH71962.1"/>
    <property type="molecule type" value="Transcribed_RNA"/>
</dbReference>
<evidence type="ECO:0000313" key="1">
    <source>
        <dbReference type="EMBL" id="JAH71962.1"/>
    </source>
</evidence>
<reference evidence="1" key="2">
    <citation type="journal article" date="2015" name="Fish Shellfish Immunol.">
        <title>Early steps in the European eel (Anguilla anguilla)-Vibrio vulnificus interaction in the gills: Role of the RtxA13 toxin.</title>
        <authorList>
            <person name="Callol A."/>
            <person name="Pajuelo D."/>
            <person name="Ebbesson L."/>
            <person name="Teles M."/>
            <person name="MacKenzie S."/>
            <person name="Amaro C."/>
        </authorList>
    </citation>
    <scope>NUCLEOTIDE SEQUENCE</scope>
</reference>